<dbReference type="AlphaFoldDB" id="A0A0L0CCG0"/>
<gene>
    <name evidence="2" type="ORF">FF38_09510</name>
</gene>
<dbReference type="EMBL" id="JRES01000577">
    <property type="protein sequence ID" value="KNC30123.1"/>
    <property type="molecule type" value="Genomic_DNA"/>
</dbReference>
<protein>
    <recommendedName>
        <fullName evidence="4">Kazal-like domain-containing protein</fullName>
    </recommendedName>
</protein>
<comment type="caution">
    <text evidence="2">The sequence shown here is derived from an EMBL/GenBank/DDBJ whole genome shotgun (WGS) entry which is preliminary data.</text>
</comment>
<feature type="signal peptide" evidence="1">
    <location>
        <begin position="1"/>
        <end position="21"/>
    </location>
</feature>
<accession>A0A0L0CCG0</accession>
<name>A0A0L0CCG0_LUCCU</name>
<organism evidence="2 3">
    <name type="scientific">Lucilia cuprina</name>
    <name type="common">Green bottle fly</name>
    <name type="synonym">Australian sheep blowfly</name>
    <dbReference type="NCBI Taxonomy" id="7375"/>
    <lineage>
        <taxon>Eukaryota</taxon>
        <taxon>Metazoa</taxon>
        <taxon>Ecdysozoa</taxon>
        <taxon>Arthropoda</taxon>
        <taxon>Hexapoda</taxon>
        <taxon>Insecta</taxon>
        <taxon>Pterygota</taxon>
        <taxon>Neoptera</taxon>
        <taxon>Endopterygota</taxon>
        <taxon>Diptera</taxon>
        <taxon>Brachycera</taxon>
        <taxon>Muscomorpha</taxon>
        <taxon>Oestroidea</taxon>
        <taxon>Calliphoridae</taxon>
        <taxon>Luciliinae</taxon>
        <taxon>Lucilia</taxon>
    </lineage>
</organism>
<keyword evidence="3" id="KW-1185">Reference proteome</keyword>
<dbReference type="OrthoDB" id="7948385at2759"/>
<feature type="chain" id="PRO_5005536075" description="Kazal-like domain-containing protein" evidence="1">
    <location>
        <begin position="22"/>
        <end position="158"/>
    </location>
</feature>
<keyword evidence="1" id="KW-0732">Signal</keyword>
<dbReference type="Proteomes" id="UP000037069">
    <property type="component" value="Unassembled WGS sequence"/>
</dbReference>
<evidence type="ECO:0000313" key="2">
    <source>
        <dbReference type="EMBL" id="KNC30123.1"/>
    </source>
</evidence>
<evidence type="ECO:0008006" key="4">
    <source>
        <dbReference type="Google" id="ProtNLM"/>
    </source>
</evidence>
<reference evidence="2 3" key="1">
    <citation type="journal article" date="2015" name="Nat. Commun.">
        <title>Lucilia cuprina genome unlocks parasitic fly biology to underpin future interventions.</title>
        <authorList>
            <person name="Anstead C.A."/>
            <person name="Korhonen P.K."/>
            <person name="Young N.D."/>
            <person name="Hall R.S."/>
            <person name="Jex A.R."/>
            <person name="Murali S.C."/>
            <person name="Hughes D.S."/>
            <person name="Lee S.F."/>
            <person name="Perry T."/>
            <person name="Stroehlein A.J."/>
            <person name="Ansell B.R."/>
            <person name="Breugelmans B."/>
            <person name="Hofmann A."/>
            <person name="Qu J."/>
            <person name="Dugan S."/>
            <person name="Lee S.L."/>
            <person name="Chao H."/>
            <person name="Dinh H."/>
            <person name="Han Y."/>
            <person name="Doddapaneni H.V."/>
            <person name="Worley K.C."/>
            <person name="Muzny D.M."/>
            <person name="Ioannidis P."/>
            <person name="Waterhouse R.M."/>
            <person name="Zdobnov E.M."/>
            <person name="James P.J."/>
            <person name="Bagnall N.H."/>
            <person name="Kotze A.C."/>
            <person name="Gibbs R.A."/>
            <person name="Richards S."/>
            <person name="Batterham P."/>
            <person name="Gasser R.B."/>
        </authorList>
    </citation>
    <scope>NUCLEOTIDE SEQUENCE [LARGE SCALE GENOMIC DNA]</scope>
    <source>
        <strain evidence="2 3">LS</strain>
        <tissue evidence="2">Full body</tissue>
    </source>
</reference>
<sequence>MLYHKVLIAVFLITFFNVILCETEQPEENCDIPCDENDTLPVCVWDKDEYCFLSLPSKCVMERIQCIFQKDYMMYDATFCQLEGFKCPASQSPPLDNEQIHTYHEHPEENVEVILKTENENDIIEIPEDLENNVDQLAIQDSIESDEENSSNAEMLLN</sequence>
<evidence type="ECO:0000256" key="1">
    <source>
        <dbReference type="SAM" id="SignalP"/>
    </source>
</evidence>
<evidence type="ECO:0000313" key="3">
    <source>
        <dbReference type="Proteomes" id="UP000037069"/>
    </source>
</evidence>
<proteinExistence type="predicted"/>